<dbReference type="PANTHER" id="PTHR22911:SF103">
    <property type="entry name" value="BLR2811 PROTEIN"/>
    <property type="match status" value="1"/>
</dbReference>
<dbReference type="OrthoDB" id="148351at2"/>
<dbReference type="InterPro" id="IPR000620">
    <property type="entry name" value="EamA_dom"/>
</dbReference>
<name>A0A2T3QEV5_PHODM</name>
<evidence type="ECO:0000313" key="2">
    <source>
        <dbReference type="EMBL" id="SPY44486.1"/>
    </source>
</evidence>
<evidence type="ECO:0000313" key="3">
    <source>
        <dbReference type="Proteomes" id="UP000251647"/>
    </source>
</evidence>
<dbReference type="GO" id="GO:0016020">
    <property type="term" value="C:membrane"/>
    <property type="evidence" value="ECO:0007669"/>
    <property type="project" value="InterPro"/>
</dbReference>
<dbReference type="RefSeq" id="WP_005304275.1">
    <property type="nucleotide sequence ID" value="NZ_JACGLV010000005.1"/>
</dbReference>
<sequence>MNKNHSVGFAMLILIVGNLIAVFSDALVKTVGADSPVFQFVFFRQLTAVLMLLPFCYRYSLSSFTSGIKWHALRGHVWLLGAIGMFISLNTMPLATANAIFYAAPLLMLPLAMFIYNEKLTRYSLFAAICGFAGVLVVIRPTEISWSAIAALVVAVTLALNNLLIRKLPAEQTVIQTLFLTNLVGMPASLTLALLEGKPWDWGPLLTAAGSSALILIYAGSCVVAYRSAESSKIASAEYSGLIGAVGVGILWFNELPDIYMLIGTIMIVIPIAWLANVEKRKQKVLAAQTQPLEHVAP</sequence>
<dbReference type="Pfam" id="PF00892">
    <property type="entry name" value="EamA"/>
    <property type="match status" value="2"/>
</dbReference>
<feature type="domain" description="EamA" evidence="1">
    <location>
        <begin position="146"/>
        <end position="274"/>
    </location>
</feature>
<organism evidence="2 3">
    <name type="scientific">Photobacterium damselae</name>
    <dbReference type="NCBI Taxonomy" id="38293"/>
    <lineage>
        <taxon>Bacteria</taxon>
        <taxon>Pseudomonadati</taxon>
        <taxon>Pseudomonadota</taxon>
        <taxon>Gammaproteobacteria</taxon>
        <taxon>Vibrionales</taxon>
        <taxon>Vibrionaceae</taxon>
        <taxon>Photobacterium</taxon>
    </lineage>
</organism>
<dbReference type="AlphaFoldDB" id="A0A2T3QEV5"/>
<evidence type="ECO:0000259" key="1">
    <source>
        <dbReference type="Pfam" id="PF00892"/>
    </source>
</evidence>
<accession>A0A2T3QEV5</accession>
<protein>
    <submittedName>
        <fullName evidence="2">EamA-like transporter family</fullName>
    </submittedName>
</protein>
<gene>
    <name evidence="2" type="ORF">NCTC11647_03431</name>
</gene>
<dbReference type="Proteomes" id="UP000251647">
    <property type="component" value="Unassembled WGS sequence"/>
</dbReference>
<dbReference type="InterPro" id="IPR037185">
    <property type="entry name" value="EmrE-like"/>
</dbReference>
<reference evidence="2 3" key="1">
    <citation type="submission" date="2018-06" db="EMBL/GenBank/DDBJ databases">
        <authorList>
            <consortium name="Pathogen Informatics"/>
            <person name="Doyle S."/>
        </authorList>
    </citation>
    <scope>NUCLEOTIDE SEQUENCE [LARGE SCALE GENOMIC DNA]</scope>
    <source>
        <strain evidence="2 3">NCTC11647</strain>
    </source>
</reference>
<dbReference type="PANTHER" id="PTHR22911">
    <property type="entry name" value="ACYL-MALONYL CONDENSING ENZYME-RELATED"/>
    <property type="match status" value="1"/>
</dbReference>
<proteinExistence type="predicted"/>
<dbReference type="EMBL" id="UATL01000005">
    <property type="protein sequence ID" value="SPY44486.1"/>
    <property type="molecule type" value="Genomic_DNA"/>
</dbReference>
<feature type="domain" description="EamA" evidence="1">
    <location>
        <begin position="9"/>
        <end position="139"/>
    </location>
</feature>
<dbReference type="SUPFAM" id="SSF103481">
    <property type="entry name" value="Multidrug resistance efflux transporter EmrE"/>
    <property type="match status" value="2"/>
</dbReference>